<name>A0A1M6YD27_PSETH</name>
<evidence type="ECO:0000313" key="4">
    <source>
        <dbReference type="Proteomes" id="UP000184363"/>
    </source>
</evidence>
<feature type="domain" description="SnoaL-like" evidence="2">
    <location>
        <begin position="18"/>
        <end position="92"/>
    </location>
</feature>
<dbReference type="Proteomes" id="UP000184363">
    <property type="component" value="Unassembled WGS sequence"/>
</dbReference>
<dbReference type="Gene3D" id="3.10.450.50">
    <property type="match status" value="1"/>
</dbReference>
<dbReference type="AlphaFoldDB" id="A0A1M6YD27"/>
<dbReference type="RefSeq" id="WP_200804068.1">
    <property type="nucleotide sequence ID" value="NZ_CALGVN010000013.1"/>
</dbReference>
<keyword evidence="4" id="KW-1185">Reference proteome</keyword>
<dbReference type="EMBL" id="FRAP01000019">
    <property type="protein sequence ID" value="SHL15879.1"/>
    <property type="molecule type" value="Genomic_DNA"/>
</dbReference>
<organism evidence="3 4">
    <name type="scientific">Pseudonocardia thermophila</name>
    <dbReference type="NCBI Taxonomy" id="1848"/>
    <lineage>
        <taxon>Bacteria</taxon>
        <taxon>Bacillati</taxon>
        <taxon>Actinomycetota</taxon>
        <taxon>Actinomycetes</taxon>
        <taxon>Pseudonocardiales</taxon>
        <taxon>Pseudonocardiaceae</taxon>
        <taxon>Pseudonocardia</taxon>
    </lineage>
</organism>
<gene>
    <name evidence="3" type="ORF">SAMN05443637_119123</name>
</gene>
<feature type="region of interest" description="Disordered" evidence="1">
    <location>
        <begin position="101"/>
        <end position="125"/>
    </location>
</feature>
<dbReference type="Pfam" id="PF13577">
    <property type="entry name" value="SnoaL_4"/>
    <property type="match status" value="1"/>
</dbReference>
<evidence type="ECO:0000256" key="1">
    <source>
        <dbReference type="SAM" id="MobiDB-lite"/>
    </source>
</evidence>
<dbReference type="InterPro" id="IPR032710">
    <property type="entry name" value="NTF2-like_dom_sf"/>
</dbReference>
<dbReference type="InterPro" id="IPR037401">
    <property type="entry name" value="SnoaL-like"/>
</dbReference>
<sequence>MALGYTSLWGGDPQDLSAEEVIGAWRQLLPGFDATQHLTGPIVASVGDDGASCATTVRDYHTVIEDGRTSVWMVAGRYRTSLVRSSDGWRIDGITLTVSHESGGSGAGRGDAEAGGCRRRGTDAF</sequence>
<proteinExistence type="predicted"/>
<dbReference type="SUPFAM" id="SSF54427">
    <property type="entry name" value="NTF2-like"/>
    <property type="match status" value="1"/>
</dbReference>
<reference evidence="3 4" key="1">
    <citation type="submission" date="2016-11" db="EMBL/GenBank/DDBJ databases">
        <authorList>
            <person name="Jaros S."/>
            <person name="Januszkiewicz K."/>
            <person name="Wedrychowicz H."/>
        </authorList>
    </citation>
    <scope>NUCLEOTIDE SEQUENCE [LARGE SCALE GENOMIC DNA]</scope>
    <source>
        <strain evidence="3 4">DSM 43832</strain>
    </source>
</reference>
<evidence type="ECO:0000259" key="2">
    <source>
        <dbReference type="Pfam" id="PF13577"/>
    </source>
</evidence>
<accession>A0A1M6YD27</accession>
<dbReference type="STRING" id="1848.SAMN05443637_119123"/>
<evidence type="ECO:0000313" key="3">
    <source>
        <dbReference type="EMBL" id="SHL15879.1"/>
    </source>
</evidence>
<protein>
    <submittedName>
        <fullName evidence="3">SnoaL-like domain-containing protein</fullName>
    </submittedName>
</protein>